<gene>
    <name evidence="4" type="ORF">GCM10009554_30570</name>
</gene>
<keyword evidence="1" id="KW-0808">Transferase</keyword>
<evidence type="ECO:0000256" key="1">
    <source>
        <dbReference type="ARBA" id="ARBA00022679"/>
    </source>
</evidence>
<feature type="domain" description="N-acetyltransferase" evidence="3">
    <location>
        <begin position="22"/>
        <end position="169"/>
    </location>
</feature>
<dbReference type="InterPro" id="IPR016181">
    <property type="entry name" value="Acyl_CoA_acyltransferase"/>
</dbReference>
<dbReference type="Pfam" id="PF00583">
    <property type="entry name" value="Acetyltransf_1"/>
    <property type="match status" value="1"/>
</dbReference>
<dbReference type="Gene3D" id="3.40.630.30">
    <property type="match status" value="1"/>
</dbReference>
<evidence type="ECO:0000313" key="4">
    <source>
        <dbReference type="EMBL" id="GAA0940138.1"/>
    </source>
</evidence>
<dbReference type="EMBL" id="BAAAHK010000007">
    <property type="protein sequence ID" value="GAA0940138.1"/>
    <property type="molecule type" value="Genomic_DNA"/>
</dbReference>
<dbReference type="PANTHER" id="PTHR43877">
    <property type="entry name" value="AMINOALKYLPHOSPHONATE N-ACETYLTRANSFERASE-RELATED-RELATED"/>
    <property type="match status" value="1"/>
</dbReference>
<protein>
    <recommendedName>
        <fullName evidence="3">N-acetyltransferase domain-containing protein</fullName>
    </recommendedName>
</protein>
<name>A0ABN1QBC0_9ACTN</name>
<dbReference type="PANTHER" id="PTHR43877:SF2">
    <property type="entry name" value="AMINOALKYLPHOSPHONATE N-ACETYLTRANSFERASE-RELATED"/>
    <property type="match status" value="1"/>
</dbReference>
<accession>A0ABN1QBC0</accession>
<sequence>MDRWRIGSAAGGDQFPRVDCMSNVRAATDADIPELVDAYAWLFAPPGTKPADWHPVVAAERLERAIAGPRSGVLVAVDGETIVGFATTYLDLESVRFGQRCWVEDLAVDPGHRSQGTGAALLTAARRWAKDHGATHLELDSGTARTDAHRFYDRQHPTSHSLNFGWQTA</sequence>
<evidence type="ECO:0000259" key="3">
    <source>
        <dbReference type="PROSITE" id="PS51186"/>
    </source>
</evidence>
<dbReference type="Proteomes" id="UP001500542">
    <property type="component" value="Unassembled WGS sequence"/>
</dbReference>
<evidence type="ECO:0000256" key="2">
    <source>
        <dbReference type="ARBA" id="ARBA00023315"/>
    </source>
</evidence>
<dbReference type="InterPro" id="IPR050832">
    <property type="entry name" value="Bact_Acetyltransf"/>
</dbReference>
<keyword evidence="2" id="KW-0012">Acyltransferase</keyword>
<keyword evidence="5" id="KW-1185">Reference proteome</keyword>
<organism evidence="4 5">
    <name type="scientific">Kribbella koreensis</name>
    <dbReference type="NCBI Taxonomy" id="57909"/>
    <lineage>
        <taxon>Bacteria</taxon>
        <taxon>Bacillati</taxon>
        <taxon>Actinomycetota</taxon>
        <taxon>Actinomycetes</taxon>
        <taxon>Propionibacteriales</taxon>
        <taxon>Kribbellaceae</taxon>
        <taxon>Kribbella</taxon>
    </lineage>
</organism>
<dbReference type="SUPFAM" id="SSF55729">
    <property type="entry name" value="Acyl-CoA N-acyltransferases (Nat)"/>
    <property type="match status" value="1"/>
</dbReference>
<dbReference type="PROSITE" id="PS51186">
    <property type="entry name" value="GNAT"/>
    <property type="match status" value="1"/>
</dbReference>
<comment type="caution">
    <text evidence="4">The sequence shown here is derived from an EMBL/GenBank/DDBJ whole genome shotgun (WGS) entry which is preliminary data.</text>
</comment>
<dbReference type="CDD" id="cd04301">
    <property type="entry name" value="NAT_SF"/>
    <property type="match status" value="1"/>
</dbReference>
<reference evidence="4 5" key="1">
    <citation type="journal article" date="2019" name="Int. J. Syst. Evol. Microbiol.">
        <title>The Global Catalogue of Microorganisms (GCM) 10K type strain sequencing project: providing services to taxonomists for standard genome sequencing and annotation.</title>
        <authorList>
            <consortium name="The Broad Institute Genomics Platform"/>
            <consortium name="The Broad Institute Genome Sequencing Center for Infectious Disease"/>
            <person name="Wu L."/>
            <person name="Ma J."/>
        </authorList>
    </citation>
    <scope>NUCLEOTIDE SEQUENCE [LARGE SCALE GENOMIC DNA]</scope>
    <source>
        <strain evidence="4 5">JCM 10977</strain>
    </source>
</reference>
<proteinExistence type="predicted"/>
<evidence type="ECO:0000313" key="5">
    <source>
        <dbReference type="Proteomes" id="UP001500542"/>
    </source>
</evidence>
<dbReference type="InterPro" id="IPR000182">
    <property type="entry name" value="GNAT_dom"/>
</dbReference>